<dbReference type="AlphaFoldDB" id="A0A4V3C530"/>
<dbReference type="Proteomes" id="UP000295741">
    <property type="component" value="Unassembled WGS sequence"/>
</dbReference>
<proteinExistence type="predicted"/>
<organism evidence="1 2">
    <name type="scientific">Sediminibacterium goheungense</name>
    <dbReference type="NCBI Taxonomy" id="1086393"/>
    <lineage>
        <taxon>Bacteria</taxon>
        <taxon>Pseudomonadati</taxon>
        <taxon>Bacteroidota</taxon>
        <taxon>Chitinophagia</taxon>
        <taxon>Chitinophagales</taxon>
        <taxon>Chitinophagaceae</taxon>
        <taxon>Sediminibacterium</taxon>
    </lineage>
</organism>
<reference evidence="1 2" key="1">
    <citation type="submission" date="2019-03" db="EMBL/GenBank/DDBJ databases">
        <title>Genomic Encyclopedia of Archaeal and Bacterial Type Strains, Phase II (KMG-II): from individual species to whole genera.</title>
        <authorList>
            <person name="Goeker M."/>
        </authorList>
    </citation>
    <scope>NUCLEOTIDE SEQUENCE [LARGE SCALE GENOMIC DNA]</scope>
    <source>
        <strain evidence="1 2">DSM 28323</strain>
    </source>
</reference>
<accession>A0A4V3C530</accession>
<evidence type="ECO:0000313" key="1">
    <source>
        <dbReference type="EMBL" id="TDO28258.1"/>
    </source>
</evidence>
<gene>
    <name evidence="1" type="ORF">BC659_0321</name>
</gene>
<comment type="caution">
    <text evidence="1">The sequence shown here is derived from an EMBL/GenBank/DDBJ whole genome shotgun (WGS) entry which is preliminary data.</text>
</comment>
<evidence type="ECO:0000313" key="2">
    <source>
        <dbReference type="Proteomes" id="UP000295741"/>
    </source>
</evidence>
<keyword evidence="2" id="KW-1185">Reference proteome</keyword>
<dbReference type="RefSeq" id="WP_133472812.1">
    <property type="nucleotide sequence ID" value="NZ_SNWP01000010.1"/>
</dbReference>
<dbReference type="EMBL" id="SNWP01000010">
    <property type="protein sequence ID" value="TDO28258.1"/>
    <property type="molecule type" value="Genomic_DNA"/>
</dbReference>
<name>A0A4V3C530_9BACT</name>
<protein>
    <submittedName>
        <fullName evidence="1">Uncharacterized protein</fullName>
    </submittedName>
</protein>
<sequence length="97" mass="11155">METKPYRLLMNAAGQLLQQHAFDHLTDEKLVRMSSCLHKLMQPLVAAEKRSVEKELLNYCREANLFIETATPQSLHQWYAAMSCFGEPVMSILEEAE</sequence>